<dbReference type="EMBL" id="JAODUP010000266">
    <property type="protein sequence ID" value="KAK2154539.1"/>
    <property type="molecule type" value="Genomic_DNA"/>
</dbReference>
<dbReference type="InterPro" id="IPR057596">
    <property type="entry name" value="RDRP_core"/>
</dbReference>
<gene>
    <name evidence="3" type="ORF">LSH36_266g04077</name>
</gene>
<dbReference type="PANTHER" id="PTHR23079:SF55">
    <property type="entry name" value="RNA-DIRECTED RNA POLYMERASE"/>
    <property type="match status" value="1"/>
</dbReference>
<organism evidence="3 4">
    <name type="scientific">Paralvinella palmiformis</name>
    <dbReference type="NCBI Taxonomy" id="53620"/>
    <lineage>
        <taxon>Eukaryota</taxon>
        <taxon>Metazoa</taxon>
        <taxon>Spiralia</taxon>
        <taxon>Lophotrochozoa</taxon>
        <taxon>Annelida</taxon>
        <taxon>Polychaeta</taxon>
        <taxon>Sedentaria</taxon>
        <taxon>Canalipalpata</taxon>
        <taxon>Terebellida</taxon>
        <taxon>Terebelliformia</taxon>
        <taxon>Alvinellidae</taxon>
        <taxon>Paralvinella</taxon>
    </lineage>
</organism>
<dbReference type="EC" id="2.7.7.48" evidence="1"/>
<accession>A0AAD9N509</accession>
<dbReference type="Pfam" id="PF05183">
    <property type="entry name" value="RdRP"/>
    <property type="match status" value="1"/>
</dbReference>
<dbReference type="GO" id="GO:0030422">
    <property type="term" value="P:siRNA processing"/>
    <property type="evidence" value="ECO:0007669"/>
    <property type="project" value="TreeGrafter"/>
</dbReference>
<comment type="catalytic activity">
    <reaction evidence="1">
        <text>RNA(n) + a ribonucleoside 5'-triphosphate = RNA(n+1) + diphosphate</text>
        <dbReference type="Rhea" id="RHEA:21248"/>
        <dbReference type="Rhea" id="RHEA-COMP:14527"/>
        <dbReference type="Rhea" id="RHEA-COMP:17342"/>
        <dbReference type="ChEBI" id="CHEBI:33019"/>
        <dbReference type="ChEBI" id="CHEBI:61557"/>
        <dbReference type="ChEBI" id="CHEBI:140395"/>
        <dbReference type="EC" id="2.7.7.48"/>
    </reaction>
</comment>
<protein>
    <recommendedName>
        <fullName evidence="1">RNA-dependent RNA polymerase</fullName>
        <ecNumber evidence="1">2.7.7.48</ecNumber>
    </recommendedName>
</protein>
<evidence type="ECO:0000256" key="1">
    <source>
        <dbReference type="RuleBase" id="RU363098"/>
    </source>
</evidence>
<keyword evidence="1" id="KW-0548">Nucleotidyltransferase</keyword>
<dbReference type="AlphaFoldDB" id="A0AAD9N509"/>
<feature type="domain" description="RDRP core" evidence="2">
    <location>
        <begin position="2"/>
        <end position="181"/>
    </location>
</feature>
<evidence type="ECO:0000259" key="2">
    <source>
        <dbReference type="Pfam" id="PF05183"/>
    </source>
</evidence>
<keyword evidence="1" id="KW-0694">RNA-binding</keyword>
<dbReference type="GO" id="GO:0003723">
    <property type="term" value="F:RNA binding"/>
    <property type="evidence" value="ECO:0007669"/>
    <property type="project" value="UniProtKB-KW"/>
</dbReference>
<name>A0AAD9N509_9ANNE</name>
<comment type="caution">
    <text evidence="3">The sequence shown here is derived from an EMBL/GenBank/DDBJ whole genome shotgun (WGS) entry which is preliminary data.</text>
</comment>
<keyword evidence="1" id="KW-0696">RNA-directed RNA polymerase</keyword>
<dbReference type="Proteomes" id="UP001208570">
    <property type="component" value="Unassembled WGS sequence"/>
</dbReference>
<dbReference type="PANTHER" id="PTHR23079">
    <property type="entry name" value="RNA-DEPENDENT RNA POLYMERASE"/>
    <property type="match status" value="1"/>
</dbReference>
<dbReference type="GO" id="GO:0031380">
    <property type="term" value="C:nuclear RNA-directed RNA polymerase complex"/>
    <property type="evidence" value="ECO:0007669"/>
    <property type="project" value="TreeGrafter"/>
</dbReference>
<sequence length="460" mass="53320">MERIKQILMTGLTIKGRTYEFLGSSNSQLRRNGCWMYARDNNIEDTVQDIRHWMGDVANIRCVALYMARLGQFFSSSTEVVDLSNDGYTIEEIEDVKRNGYCFTEGAGRVAKDIANEGCKRYGIKDNCSAFQIRLGGCKCVLSIDNTISKGVVQIGPSMKKFDSNHRTLEVIDYSRKRERACEELDDIQINIKFGMIHSKNVDIELSSVDIPEWYKLKTEKHYDSYAEQMRQILETYGFKDESHMLASSVYRLSLHTLYKSDIHEMALLMKAEIKELTTHFNGILLANDDPQVNINTKMAKVEYLRDRKTQSWRKSPDVRIRVETKRKIYNPKSSLYEFILDKPLVFAKSDKQLDSNIPRLDVSVKYTEKVKSIRQKRITTYKYPLEKVAEKLYYFTANIKVEISNVRETSFYDGKNHENEFSDVRILLPKLSPLHYKDGHDDAIRGMINLGFLISNLIS</sequence>
<keyword evidence="1" id="KW-0808">Transferase</keyword>
<comment type="similarity">
    <text evidence="1">Belongs to the RdRP family.</text>
</comment>
<dbReference type="GO" id="GO:0003968">
    <property type="term" value="F:RNA-directed RNA polymerase activity"/>
    <property type="evidence" value="ECO:0007669"/>
    <property type="project" value="UniProtKB-KW"/>
</dbReference>
<evidence type="ECO:0000313" key="4">
    <source>
        <dbReference type="Proteomes" id="UP001208570"/>
    </source>
</evidence>
<dbReference type="InterPro" id="IPR007855">
    <property type="entry name" value="RDRP"/>
</dbReference>
<keyword evidence="4" id="KW-1185">Reference proteome</keyword>
<reference evidence="3" key="1">
    <citation type="journal article" date="2023" name="Mol. Biol. Evol.">
        <title>Third-Generation Sequencing Reveals the Adaptive Role of the Epigenome in Three Deep-Sea Polychaetes.</title>
        <authorList>
            <person name="Perez M."/>
            <person name="Aroh O."/>
            <person name="Sun Y."/>
            <person name="Lan Y."/>
            <person name="Juniper S.K."/>
            <person name="Young C.R."/>
            <person name="Angers B."/>
            <person name="Qian P.Y."/>
        </authorList>
    </citation>
    <scope>NUCLEOTIDE SEQUENCE</scope>
    <source>
        <strain evidence="3">P08H-3</strain>
    </source>
</reference>
<proteinExistence type="inferred from homology"/>
<evidence type="ECO:0000313" key="3">
    <source>
        <dbReference type="EMBL" id="KAK2154539.1"/>
    </source>
</evidence>